<keyword evidence="8 13" id="KW-0521">NADP</keyword>
<dbReference type="AlphaFoldDB" id="C8NBN2"/>
<dbReference type="PIRSF" id="PIRSF000098">
    <property type="entry name" value="Homoser_dehydrog"/>
    <property type="match status" value="1"/>
</dbReference>
<evidence type="ECO:0000256" key="11">
    <source>
        <dbReference type="ARBA" id="ARBA00049031"/>
    </source>
</evidence>
<dbReference type="SUPFAM" id="SSF55347">
    <property type="entry name" value="Glyceraldehyde-3-phosphate dehydrogenase-like, C-terminal domain"/>
    <property type="match status" value="1"/>
</dbReference>
<keyword evidence="7" id="KW-0791">Threonine biosynthesis</keyword>
<dbReference type="GO" id="GO:0004412">
    <property type="term" value="F:homoserine dehydrogenase activity"/>
    <property type="evidence" value="ECO:0007669"/>
    <property type="project" value="UniProtKB-EC"/>
</dbReference>
<evidence type="ECO:0000313" key="16">
    <source>
        <dbReference type="EMBL" id="EEV87967.1"/>
    </source>
</evidence>
<dbReference type="GO" id="GO:0009086">
    <property type="term" value="P:methionine biosynthetic process"/>
    <property type="evidence" value="ECO:0007669"/>
    <property type="project" value="UniProtKB-KW"/>
</dbReference>
<evidence type="ECO:0000256" key="9">
    <source>
        <dbReference type="ARBA" id="ARBA00023002"/>
    </source>
</evidence>
<dbReference type="InterPro" id="IPR045865">
    <property type="entry name" value="ACT-like_dom_sf"/>
</dbReference>
<comment type="catalytic activity">
    <reaction evidence="11">
        <text>L-homoserine + NAD(+) = L-aspartate 4-semialdehyde + NADH + H(+)</text>
        <dbReference type="Rhea" id="RHEA:15757"/>
        <dbReference type="ChEBI" id="CHEBI:15378"/>
        <dbReference type="ChEBI" id="CHEBI:57476"/>
        <dbReference type="ChEBI" id="CHEBI:57540"/>
        <dbReference type="ChEBI" id="CHEBI:57945"/>
        <dbReference type="ChEBI" id="CHEBI:537519"/>
        <dbReference type="EC" id="1.1.1.3"/>
    </reaction>
    <physiologicalReaction direction="right-to-left" evidence="11">
        <dbReference type="Rhea" id="RHEA:15759"/>
    </physiologicalReaction>
</comment>
<dbReference type="SUPFAM" id="SSF51735">
    <property type="entry name" value="NAD(P)-binding Rossmann-fold domains"/>
    <property type="match status" value="1"/>
</dbReference>
<evidence type="ECO:0000256" key="8">
    <source>
        <dbReference type="ARBA" id="ARBA00022857"/>
    </source>
</evidence>
<dbReference type="InterPro" id="IPR036291">
    <property type="entry name" value="NAD(P)-bd_dom_sf"/>
</dbReference>
<sequence length="444" mass="47414">MNQPTGNTVKSVAIGIIGYGTVGQGVVEVLQKNAREIERRCGYHLQVKSVARRDWSGTDTSALPFTCVTDPFAVAGDPAVDIVIELAGGEHPARELIETALKNGKHVITANKALIAKHGEALFALAREKGRELTFEAAVAGGIPVIKVLREGMSANEVKRVAGIINGTSNYILTEMAQKGRDFADVLKEAQALGYAEADPSFDINGTDAAHKITILASIAFGIPLQFDSVYIEGIDALTPEDIQDAAELGYSIKHLGLAVRRDNGVEIRVHPTLVPQNALIASVNGVMNAVQVQGNAVGNSLYYGPGAGKLPTASAVVADLIDVVRELNLKGEDRLTEFGYSEVHDRSSLPVLPAEAFHSAYYLRLTVADRAGVLADITRILADNSISINSVSQKNHRKNNGHIPLVLLTEVVNEAQMNRACEQLAALPAVSGAVKRIRVENIE</sequence>
<feature type="active site" description="Proton donor" evidence="12">
    <location>
        <position position="212"/>
    </location>
</feature>
<comment type="similarity">
    <text evidence="3 14">Belongs to the homoserine dehydrogenase family.</text>
</comment>
<comment type="caution">
    <text evidence="16">The sequence shown here is derived from an EMBL/GenBank/DDBJ whole genome shotgun (WGS) entry which is preliminary data.</text>
</comment>
<dbReference type="InterPro" id="IPR001342">
    <property type="entry name" value="HDH_cat"/>
</dbReference>
<dbReference type="InterPro" id="IPR019811">
    <property type="entry name" value="HDH_CS"/>
</dbReference>
<name>C8NBN2_CARH6</name>
<dbReference type="InterPro" id="IPR005106">
    <property type="entry name" value="Asp/hSer_DH_NAD-bd"/>
</dbReference>
<dbReference type="InterPro" id="IPR016204">
    <property type="entry name" value="HDH"/>
</dbReference>
<keyword evidence="6" id="KW-0028">Amino-acid biosynthesis</keyword>
<dbReference type="PANTHER" id="PTHR43331:SF1">
    <property type="entry name" value="HOMOSERINE DEHYDROGENASE"/>
    <property type="match status" value="1"/>
</dbReference>
<evidence type="ECO:0000256" key="10">
    <source>
        <dbReference type="ARBA" id="ARBA00023167"/>
    </source>
</evidence>
<dbReference type="HOGENOM" id="CLU_009116_1_0_6"/>
<dbReference type="GO" id="GO:0050661">
    <property type="term" value="F:NADP binding"/>
    <property type="evidence" value="ECO:0007669"/>
    <property type="project" value="InterPro"/>
</dbReference>
<dbReference type="PANTHER" id="PTHR43331">
    <property type="entry name" value="HOMOSERINE DEHYDROGENASE"/>
    <property type="match status" value="1"/>
</dbReference>
<keyword evidence="17" id="KW-1185">Reference proteome</keyword>
<keyword evidence="9 16" id="KW-0560">Oxidoreductase</keyword>
<dbReference type="FunFam" id="3.30.360.10:FF:000005">
    <property type="entry name" value="Homoserine dehydrogenase"/>
    <property type="match status" value="1"/>
</dbReference>
<feature type="binding site" evidence="13">
    <location>
        <position position="112"/>
    </location>
    <ligand>
        <name>NADPH</name>
        <dbReference type="ChEBI" id="CHEBI:57783"/>
    </ligand>
</feature>
<evidence type="ECO:0000259" key="15">
    <source>
        <dbReference type="PROSITE" id="PS51671"/>
    </source>
</evidence>
<evidence type="ECO:0000256" key="4">
    <source>
        <dbReference type="ARBA" id="ARBA00013213"/>
    </source>
</evidence>
<dbReference type="EC" id="1.1.1.3" evidence="4"/>
<dbReference type="NCBIfam" id="NF004976">
    <property type="entry name" value="PRK06349.1"/>
    <property type="match status" value="1"/>
</dbReference>
<evidence type="ECO:0000256" key="2">
    <source>
        <dbReference type="ARBA" id="ARBA00005062"/>
    </source>
</evidence>
<reference evidence="16 17" key="1">
    <citation type="submission" date="2009-08" db="EMBL/GenBank/DDBJ databases">
        <authorList>
            <person name="Qin X."/>
            <person name="Bachman B."/>
            <person name="Battles P."/>
            <person name="Bell A."/>
            <person name="Bess C."/>
            <person name="Bickham C."/>
            <person name="Chaboub L."/>
            <person name="Chen D."/>
            <person name="Coyle M."/>
            <person name="Deiros D.R."/>
            <person name="Dinh H."/>
            <person name="Forbes L."/>
            <person name="Fowler G."/>
            <person name="Francisco L."/>
            <person name="Fu Q."/>
            <person name="Gubbala S."/>
            <person name="Hale W."/>
            <person name="Han Y."/>
            <person name="Hemphill L."/>
            <person name="Highlander S.K."/>
            <person name="Hirani K."/>
            <person name="Hogues M."/>
            <person name="Jackson L."/>
            <person name="Jakkamsetti A."/>
            <person name="Javaid M."/>
            <person name="Jiang H."/>
            <person name="Korchina V."/>
            <person name="Kovar C."/>
            <person name="Lara F."/>
            <person name="Lee S."/>
            <person name="Mata R."/>
            <person name="Mathew T."/>
            <person name="Moen C."/>
            <person name="Morales K."/>
            <person name="Munidasa M."/>
            <person name="Nazareth L."/>
            <person name="Ngo R."/>
            <person name="Nguyen L."/>
            <person name="Okwuonu G."/>
            <person name="Ongeri F."/>
            <person name="Patil S."/>
            <person name="Petrosino J."/>
            <person name="Pham C."/>
            <person name="Pham P."/>
            <person name="Pu L.-L."/>
            <person name="Puazo M."/>
            <person name="Raj R."/>
            <person name="Reid J."/>
            <person name="Rouhana J."/>
            <person name="Saada N."/>
            <person name="Shang Y."/>
            <person name="Simmons D."/>
            <person name="Thornton R."/>
            <person name="Warren J."/>
            <person name="Weissenberger G."/>
            <person name="Zhang J."/>
            <person name="Zhang L."/>
            <person name="Zhou C."/>
            <person name="Zhu D."/>
            <person name="Muzny D."/>
            <person name="Worley K."/>
            <person name="Gibbs R."/>
        </authorList>
    </citation>
    <scope>NUCLEOTIDE SEQUENCE [LARGE SCALE GENOMIC DNA]</scope>
    <source>
        <strain evidence="17">ATCC 15826 / DSM 8339 / NCTC 10426 / 6573</strain>
    </source>
</reference>
<dbReference type="Pfam" id="PF00742">
    <property type="entry name" value="Homoserine_dh"/>
    <property type="match status" value="1"/>
</dbReference>
<dbReference type="STRING" id="2718.CHUV0807_1108"/>
<dbReference type="Pfam" id="PF03447">
    <property type="entry name" value="NAD_binding_3"/>
    <property type="match status" value="1"/>
</dbReference>
<dbReference type="UniPathway" id="UPA00050">
    <property type="reaction ID" value="UER00063"/>
</dbReference>
<dbReference type="Gene3D" id="3.30.360.10">
    <property type="entry name" value="Dihydrodipicolinate Reductase, domain 2"/>
    <property type="match status" value="1"/>
</dbReference>
<keyword evidence="10" id="KW-0486">Methionine biosynthesis</keyword>
<evidence type="ECO:0000256" key="13">
    <source>
        <dbReference type="PIRSR" id="PIRSR000098-2"/>
    </source>
</evidence>
<dbReference type="Gene3D" id="3.40.50.720">
    <property type="entry name" value="NAD(P)-binding Rossmann-like Domain"/>
    <property type="match status" value="1"/>
</dbReference>
<proteinExistence type="inferred from homology"/>
<dbReference type="CDD" id="cd04881">
    <property type="entry name" value="ACT_HSDH-Hom"/>
    <property type="match status" value="1"/>
</dbReference>
<evidence type="ECO:0000256" key="6">
    <source>
        <dbReference type="ARBA" id="ARBA00022605"/>
    </source>
</evidence>
<feature type="binding site" evidence="13">
    <location>
        <position position="197"/>
    </location>
    <ligand>
        <name>L-homoserine</name>
        <dbReference type="ChEBI" id="CHEBI:57476"/>
    </ligand>
</feature>
<dbReference type="FunFam" id="3.30.70.260:FF:000030">
    <property type="entry name" value="Homoserine dehydrogenase"/>
    <property type="match status" value="1"/>
</dbReference>
<evidence type="ECO:0000313" key="17">
    <source>
        <dbReference type="Proteomes" id="UP000004870"/>
    </source>
</evidence>
<dbReference type="Proteomes" id="UP000004870">
    <property type="component" value="Unassembled WGS sequence"/>
</dbReference>
<dbReference type="PROSITE" id="PS01042">
    <property type="entry name" value="HOMOSER_DHGENASE"/>
    <property type="match status" value="1"/>
</dbReference>
<organism evidence="16 17">
    <name type="scientific">Cardiobacterium hominis (strain ATCC 15826 / DSM 8339 / NCTC 10426 / 6573)</name>
    <dbReference type="NCBI Taxonomy" id="638300"/>
    <lineage>
        <taxon>Bacteria</taxon>
        <taxon>Pseudomonadati</taxon>
        <taxon>Pseudomonadota</taxon>
        <taxon>Gammaproteobacteria</taxon>
        <taxon>Cardiobacteriales</taxon>
        <taxon>Cardiobacteriaceae</taxon>
        <taxon>Cardiobacterium</taxon>
    </lineage>
</organism>
<dbReference type="UniPathway" id="UPA00051">
    <property type="reaction ID" value="UER00465"/>
</dbReference>
<comment type="pathway">
    <text evidence="1">Amino-acid biosynthesis; L-threonine biosynthesis; L-threonine from L-aspartate: step 3/5.</text>
</comment>
<dbReference type="GO" id="GO:0009088">
    <property type="term" value="P:threonine biosynthetic process"/>
    <property type="evidence" value="ECO:0007669"/>
    <property type="project" value="UniProtKB-UniPathway"/>
</dbReference>
<feature type="domain" description="ACT" evidence="15">
    <location>
        <begin position="363"/>
        <end position="439"/>
    </location>
</feature>
<dbReference type="Pfam" id="PF01842">
    <property type="entry name" value="ACT"/>
    <property type="match status" value="1"/>
</dbReference>
<comment type="pathway">
    <text evidence="2">Amino-acid biosynthesis; L-methionine biosynthesis via de novo pathway; L-homoserine from L-aspartate: step 3/3.</text>
</comment>
<protein>
    <recommendedName>
        <fullName evidence="5">Homoserine dehydrogenase</fullName>
        <ecNumber evidence="4">1.1.1.3</ecNumber>
    </recommendedName>
</protein>
<evidence type="ECO:0000256" key="5">
    <source>
        <dbReference type="ARBA" id="ARBA00013376"/>
    </source>
</evidence>
<evidence type="ECO:0000256" key="14">
    <source>
        <dbReference type="RuleBase" id="RU004171"/>
    </source>
</evidence>
<accession>C8NBN2</accession>
<evidence type="ECO:0000256" key="1">
    <source>
        <dbReference type="ARBA" id="ARBA00005056"/>
    </source>
</evidence>
<dbReference type="SUPFAM" id="SSF55021">
    <property type="entry name" value="ACT-like"/>
    <property type="match status" value="1"/>
</dbReference>
<evidence type="ECO:0000256" key="3">
    <source>
        <dbReference type="ARBA" id="ARBA00006753"/>
    </source>
</evidence>
<dbReference type="PROSITE" id="PS51671">
    <property type="entry name" value="ACT"/>
    <property type="match status" value="1"/>
</dbReference>
<dbReference type="InterPro" id="IPR002912">
    <property type="entry name" value="ACT_dom"/>
</dbReference>
<gene>
    <name evidence="16" type="primary">hom</name>
    <name evidence="16" type="ORF">HMPREF0198_1910</name>
</gene>
<dbReference type="EMBL" id="ACKY01000105">
    <property type="protein sequence ID" value="EEV87967.1"/>
    <property type="molecule type" value="Genomic_DNA"/>
</dbReference>
<dbReference type="Gene3D" id="3.30.70.260">
    <property type="match status" value="1"/>
</dbReference>
<evidence type="ECO:0000256" key="12">
    <source>
        <dbReference type="PIRSR" id="PIRSR000098-1"/>
    </source>
</evidence>
<evidence type="ECO:0000256" key="7">
    <source>
        <dbReference type="ARBA" id="ARBA00022697"/>
    </source>
</evidence>